<evidence type="ECO:0000256" key="1">
    <source>
        <dbReference type="SAM" id="MobiDB-lite"/>
    </source>
</evidence>
<dbReference type="EMBL" id="CH991546">
    <property type="protein sequence ID" value="EDQ90968.1"/>
    <property type="molecule type" value="Genomic_DNA"/>
</dbReference>
<dbReference type="InterPro" id="IPR011989">
    <property type="entry name" value="ARM-like"/>
</dbReference>
<feature type="domain" description="TOG" evidence="2">
    <location>
        <begin position="1"/>
        <end position="221"/>
    </location>
</feature>
<reference evidence="3 4" key="1">
    <citation type="journal article" date="2008" name="Nature">
        <title>The genome of the choanoflagellate Monosiga brevicollis and the origin of metazoans.</title>
        <authorList>
            <consortium name="JGI Sequencing"/>
            <person name="King N."/>
            <person name="Westbrook M.J."/>
            <person name="Young S.L."/>
            <person name="Kuo A."/>
            <person name="Abedin M."/>
            <person name="Chapman J."/>
            <person name="Fairclough S."/>
            <person name="Hellsten U."/>
            <person name="Isogai Y."/>
            <person name="Letunic I."/>
            <person name="Marr M."/>
            <person name="Pincus D."/>
            <person name="Putnam N."/>
            <person name="Rokas A."/>
            <person name="Wright K.J."/>
            <person name="Zuzow R."/>
            <person name="Dirks W."/>
            <person name="Good M."/>
            <person name="Goodstein D."/>
            <person name="Lemons D."/>
            <person name="Li W."/>
            <person name="Lyons J.B."/>
            <person name="Morris A."/>
            <person name="Nichols S."/>
            <person name="Richter D.J."/>
            <person name="Salamov A."/>
            <person name="Bork P."/>
            <person name="Lim W.A."/>
            <person name="Manning G."/>
            <person name="Miller W.T."/>
            <person name="McGinnis W."/>
            <person name="Shapiro H."/>
            <person name="Tjian R."/>
            <person name="Grigoriev I.V."/>
            <person name="Rokhsar D."/>
        </authorList>
    </citation>
    <scope>NUCLEOTIDE SEQUENCE [LARGE SCALE GENOMIC DNA]</scope>
    <source>
        <strain evidence="4">MX1 / ATCC 50154</strain>
    </source>
</reference>
<sequence>MSLERGKQQETWNEACLGLNLLRRLIVRAPEVLSSQMRETVDATLTQIGNLRSSVSRLAILMMGDLFAELTRPMEKYIDKVIATLQKKVGAEASSFIREDVTRVLGVILYTANPIKSLGALLSSAESKNKDVRTIAVQFMCEAVGRIGDRVLDIRDADRLLKMMAQFVQDSAPEVRQHARRVLFLLVQLDNFDAIVAKTLTGTALRDMQAAAESLRKRGLDQTVRSGAAVGASTTRGRSSATRGAKTKSSAAVGGGSAAVKEIQEAFKQKDFRVRDEAIDQLVALAESKPALFLGDAVNAFFDFAPLLTDVNSKVNLHSIEALGRLVPALGSALEPVLPELMPALAHNFASKNGSIQSAANEAMATCCSCIEPASLIPALGTTMKKGNPVVQEALLPFVALAAEASAADAKACRQLSKHLVRTLVRASEDQRLAAQLGLVWQALYSALGQDLISHAAMTDKVRAMIN</sequence>
<dbReference type="eggNOG" id="KOG2933">
    <property type="taxonomic scope" value="Eukaryota"/>
</dbReference>
<feature type="compositionally biased region" description="Polar residues" evidence="1">
    <location>
        <begin position="232"/>
        <end position="242"/>
    </location>
</feature>
<accession>A9UUU7</accession>
<dbReference type="InterPro" id="IPR034085">
    <property type="entry name" value="TOG"/>
</dbReference>
<dbReference type="Gene3D" id="1.25.10.10">
    <property type="entry name" value="Leucine-rich Repeat Variant"/>
    <property type="match status" value="2"/>
</dbReference>
<dbReference type="STRING" id="81824.A9UUU7"/>
<dbReference type="PANTHER" id="PTHR21567:SF87">
    <property type="entry name" value="CRESCERIN-LIKE PROTEIN CHE-12"/>
    <property type="match status" value="1"/>
</dbReference>
<proteinExistence type="predicted"/>
<dbReference type="AlphaFoldDB" id="A9UUU7"/>
<dbReference type="RefSeq" id="XP_001744265.1">
    <property type="nucleotide sequence ID" value="XM_001744213.1"/>
</dbReference>
<gene>
    <name evidence="3" type="ORF">MONBRDRAFT_18189</name>
</gene>
<feature type="domain" description="TOG" evidence="2">
    <location>
        <begin position="245"/>
        <end position="465"/>
    </location>
</feature>
<dbReference type="Pfam" id="PF12348">
    <property type="entry name" value="CLASP_N"/>
    <property type="match status" value="1"/>
</dbReference>
<name>A9UUU7_MONBE</name>
<dbReference type="InterPro" id="IPR016024">
    <property type="entry name" value="ARM-type_fold"/>
</dbReference>
<dbReference type="KEGG" id="mbr:MONBRDRAFT_18189"/>
<dbReference type="GeneID" id="5889342"/>
<evidence type="ECO:0000313" key="3">
    <source>
        <dbReference type="EMBL" id="EDQ90968.1"/>
    </source>
</evidence>
<dbReference type="Proteomes" id="UP000001357">
    <property type="component" value="Unassembled WGS sequence"/>
</dbReference>
<evidence type="ECO:0000259" key="2">
    <source>
        <dbReference type="SMART" id="SM01349"/>
    </source>
</evidence>
<dbReference type="InParanoid" id="A9UUU7"/>
<dbReference type="OMA" id="FFTNTEY"/>
<organism evidence="3 4">
    <name type="scientific">Monosiga brevicollis</name>
    <name type="common">Choanoflagellate</name>
    <dbReference type="NCBI Taxonomy" id="81824"/>
    <lineage>
        <taxon>Eukaryota</taxon>
        <taxon>Choanoflagellata</taxon>
        <taxon>Craspedida</taxon>
        <taxon>Salpingoecidae</taxon>
        <taxon>Monosiga</taxon>
    </lineage>
</organism>
<feature type="region of interest" description="Disordered" evidence="1">
    <location>
        <begin position="226"/>
        <end position="250"/>
    </location>
</feature>
<dbReference type="PANTHER" id="PTHR21567">
    <property type="entry name" value="CLASP"/>
    <property type="match status" value="1"/>
</dbReference>
<dbReference type="SUPFAM" id="SSF48371">
    <property type="entry name" value="ARM repeat"/>
    <property type="match status" value="1"/>
</dbReference>
<protein>
    <recommendedName>
        <fullName evidence="2">TOG domain-containing protein</fullName>
    </recommendedName>
</protein>
<evidence type="ECO:0000313" key="4">
    <source>
        <dbReference type="Proteomes" id="UP000001357"/>
    </source>
</evidence>
<dbReference type="SMART" id="SM01349">
    <property type="entry name" value="TOG"/>
    <property type="match status" value="2"/>
</dbReference>
<dbReference type="InterPro" id="IPR024395">
    <property type="entry name" value="CLASP_N_dom"/>
</dbReference>
<keyword evidence="4" id="KW-1185">Reference proteome</keyword>